<organism evidence="1 2">
    <name type="scientific">Puccinia sorghi</name>
    <dbReference type="NCBI Taxonomy" id="27349"/>
    <lineage>
        <taxon>Eukaryota</taxon>
        <taxon>Fungi</taxon>
        <taxon>Dikarya</taxon>
        <taxon>Basidiomycota</taxon>
        <taxon>Pucciniomycotina</taxon>
        <taxon>Pucciniomycetes</taxon>
        <taxon>Pucciniales</taxon>
        <taxon>Pucciniaceae</taxon>
        <taxon>Puccinia</taxon>
    </lineage>
</organism>
<dbReference type="EMBL" id="LAVV01012772">
    <property type="protein sequence ID" value="KNZ46341.1"/>
    <property type="molecule type" value="Genomic_DNA"/>
</dbReference>
<reference evidence="1 2" key="1">
    <citation type="submission" date="2015-08" db="EMBL/GenBank/DDBJ databases">
        <title>Next Generation Sequencing and Analysis of the Genome of Puccinia sorghi L Schw, the Causal Agent of Maize Common Rust.</title>
        <authorList>
            <person name="Rochi L."/>
            <person name="Burguener G."/>
            <person name="Darino M."/>
            <person name="Turjanski A."/>
            <person name="Kreff E."/>
            <person name="Dieguez M.J."/>
            <person name="Sacco F."/>
        </authorList>
    </citation>
    <scope>NUCLEOTIDE SEQUENCE [LARGE SCALE GENOMIC DNA]</scope>
    <source>
        <strain evidence="1 2">RO10H11247</strain>
    </source>
</reference>
<evidence type="ECO:0000313" key="1">
    <source>
        <dbReference type="EMBL" id="KNZ46341.1"/>
    </source>
</evidence>
<dbReference type="VEuPathDB" id="FungiDB:VP01_734g7"/>
<dbReference type="AlphaFoldDB" id="A0A0L6UCU9"/>
<gene>
    <name evidence="1" type="ORF">VP01_734g7</name>
</gene>
<evidence type="ECO:0000313" key="2">
    <source>
        <dbReference type="Proteomes" id="UP000037035"/>
    </source>
</evidence>
<comment type="caution">
    <text evidence="1">The sequence shown here is derived from an EMBL/GenBank/DDBJ whole genome shotgun (WGS) entry which is preliminary data.</text>
</comment>
<proteinExistence type="predicted"/>
<accession>A0A0L6UCU9</accession>
<name>A0A0L6UCU9_9BASI</name>
<sequence length="33" mass="3460">MTVVITPESKPSRKLAIGVLELVPHAAGVEGLF</sequence>
<keyword evidence="2" id="KW-1185">Reference proteome</keyword>
<dbReference type="Proteomes" id="UP000037035">
    <property type="component" value="Unassembled WGS sequence"/>
</dbReference>
<protein>
    <submittedName>
        <fullName evidence="1">Uncharacterized protein</fullName>
    </submittedName>
</protein>